<feature type="domain" description="Pyridoxamine 5'-phosphate oxidase N-terminal" evidence="10">
    <location>
        <begin position="41"/>
        <end position="153"/>
    </location>
</feature>
<evidence type="ECO:0000313" key="13">
    <source>
        <dbReference type="WBParaSite" id="L893_g24881.t1"/>
    </source>
</evidence>
<dbReference type="Proteomes" id="UP000095287">
    <property type="component" value="Unplaced"/>
</dbReference>
<dbReference type="GO" id="GO:0010181">
    <property type="term" value="F:FMN binding"/>
    <property type="evidence" value="ECO:0007669"/>
    <property type="project" value="InterPro"/>
</dbReference>
<evidence type="ECO:0000256" key="9">
    <source>
        <dbReference type="ARBA" id="ARBA00023002"/>
    </source>
</evidence>
<feature type="domain" description="Pyridoxine 5'-phosphate oxidase dimerisation C-terminal" evidence="11">
    <location>
        <begin position="170"/>
        <end position="217"/>
    </location>
</feature>
<name>A0A1I7ZCU0_9BILA</name>
<comment type="pathway">
    <text evidence="3">Cofactor metabolism; pyridoxal 5'-phosphate salvage; pyridoxal 5'-phosphate from pyridoxamine 5'-phosphate: step 1/1.</text>
</comment>
<dbReference type="AlphaFoldDB" id="A0A1I7ZCU0"/>
<comment type="pathway">
    <text evidence="4">Cofactor metabolism; pyridoxal 5'-phosphate salvage; pyridoxal 5'-phosphate from pyridoxine 5'-phosphate: step 1/1.</text>
</comment>
<dbReference type="UniPathway" id="UPA01068">
    <property type="reaction ID" value="UER00304"/>
</dbReference>
<proteinExistence type="inferred from homology"/>
<evidence type="ECO:0000259" key="10">
    <source>
        <dbReference type="Pfam" id="PF01243"/>
    </source>
</evidence>
<dbReference type="InterPro" id="IPR012349">
    <property type="entry name" value="Split_barrel_FMN-bd"/>
</dbReference>
<keyword evidence="9" id="KW-0560">Oxidoreductase</keyword>
<dbReference type="Pfam" id="PF01243">
    <property type="entry name" value="PNPOx_N"/>
    <property type="match status" value="1"/>
</dbReference>
<evidence type="ECO:0000259" key="11">
    <source>
        <dbReference type="Pfam" id="PF10590"/>
    </source>
</evidence>
<evidence type="ECO:0000256" key="4">
    <source>
        <dbReference type="ARBA" id="ARBA00005037"/>
    </source>
</evidence>
<dbReference type="InterPro" id="IPR011576">
    <property type="entry name" value="Pyridox_Oxase_N"/>
</dbReference>
<sequence>MSEGRPFLLEQDIVHNPNVLFDQWYKEQEKLSPKVVFDDGKTVALTTCVDNKPSTRMLQLKSYDKDGFVFCTSYNSRKGRELDANPNAFLLFFWPKLHRQVRVEGQAVRISEELAQEFWKTRPISARITCTASQQSEDLLSREELLQKTEELEKLVEERGEDAVPKPDHWGGYILKPEYFEFWQGQTNRLHDRIIFTRAGEDAKEAEKGWFMKRICP</sequence>
<dbReference type="WBParaSite" id="L893_g24881.t1">
    <property type="protein sequence ID" value="L893_g24881.t1"/>
    <property type="gene ID" value="L893_g24881"/>
</dbReference>
<dbReference type="PANTHER" id="PTHR10851:SF0">
    <property type="entry name" value="PYRIDOXINE-5'-PHOSPHATE OXIDASE"/>
    <property type="match status" value="1"/>
</dbReference>
<evidence type="ECO:0000256" key="1">
    <source>
        <dbReference type="ARBA" id="ARBA00001917"/>
    </source>
</evidence>
<keyword evidence="12" id="KW-1185">Reference proteome</keyword>
<dbReference type="InterPro" id="IPR000659">
    <property type="entry name" value="Pyridox_Oxase"/>
</dbReference>
<reference evidence="13" key="1">
    <citation type="submission" date="2016-11" db="UniProtKB">
        <authorList>
            <consortium name="WormBaseParasite"/>
        </authorList>
    </citation>
    <scope>IDENTIFICATION</scope>
</reference>
<organism evidence="12 13">
    <name type="scientific">Steinernema glaseri</name>
    <dbReference type="NCBI Taxonomy" id="37863"/>
    <lineage>
        <taxon>Eukaryota</taxon>
        <taxon>Metazoa</taxon>
        <taxon>Ecdysozoa</taxon>
        <taxon>Nematoda</taxon>
        <taxon>Chromadorea</taxon>
        <taxon>Rhabditida</taxon>
        <taxon>Tylenchina</taxon>
        <taxon>Panagrolaimomorpha</taxon>
        <taxon>Strongyloidoidea</taxon>
        <taxon>Steinernematidae</taxon>
        <taxon>Steinernema</taxon>
    </lineage>
</organism>
<accession>A0A1I7ZCU0</accession>
<comment type="function">
    <text evidence="2">Catalyzes the oxidation of either pyridoxine 5'-phosphate (PNP) or pyridoxamine 5'-phosphate (PMP) into pyridoxal 5'-phosphate (PLP).</text>
</comment>
<dbReference type="PIRSF" id="PIRSF000190">
    <property type="entry name" value="Pyd_amn-ph_oxd"/>
    <property type="match status" value="1"/>
</dbReference>
<evidence type="ECO:0000256" key="8">
    <source>
        <dbReference type="ARBA" id="ARBA00022643"/>
    </source>
</evidence>
<dbReference type="Pfam" id="PF10590">
    <property type="entry name" value="PNP_phzG_C"/>
    <property type="match status" value="1"/>
</dbReference>
<keyword evidence="8" id="KW-0288">FMN</keyword>
<evidence type="ECO:0000256" key="5">
    <source>
        <dbReference type="ARBA" id="ARBA00007301"/>
    </source>
</evidence>
<comment type="similarity">
    <text evidence="5">Belongs to the pyridoxamine 5'-phosphate oxidase family.</text>
</comment>
<evidence type="ECO:0000256" key="6">
    <source>
        <dbReference type="ARBA" id="ARBA00012801"/>
    </source>
</evidence>
<dbReference type="InterPro" id="IPR019740">
    <property type="entry name" value="Pyridox_Oxase_CS"/>
</dbReference>
<dbReference type="Gene3D" id="2.30.110.10">
    <property type="entry name" value="Electron Transport, Fmn-binding Protein, Chain A"/>
    <property type="match status" value="1"/>
</dbReference>
<protein>
    <recommendedName>
        <fullName evidence="6">pyridoxal 5'-phosphate synthase</fullName>
        <ecNumber evidence="6">1.4.3.5</ecNumber>
    </recommendedName>
</protein>
<dbReference type="EC" id="1.4.3.5" evidence="6"/>
<dbReference type="GO" id="GO:0008615">
    <property type="term" value="P:pyridoxine biosynthetic process"/>
    <property type="evidence" value="ECO:0007669"/>
    <property type="project" value="InterPro"/>
</dbReference>
<comment type="cofactor">
    <cofactor evidence="1">
        <name>FMN</name>
        <dbReference type="ChEBI" id="CHEBI:58210"/>
    </cofactor>
</comment>
<dbReference type="NCBIfam" id="NF004231">
    <property type="entry name" value="PRK05679.1"/>
    <property type="match status" value="1"/>
</dbReference>
<evidence type="ECO:0000256" key="3">
    <source>
        <dbReference type="ARBA" id="ARBA00004738"/>
    </source>
</evidence>
<evidence type="ECO:0000256" key="2">
    <source>
        <dbReference type="ARBA" id="ARBA00003691"/>
    </source>
</evidence>
<evidence type="ECO:0000256" key="7">
    <source>
        <dbReference type="ARBA" id="ARBA00022630"/>
    </source>
</evidence>
<dbReference type="NCBIfam" id="TIGR00558">
    <property type="entry name" value="pdxH"/>
    <property type="match status" value="1"/>
</dbReference>
<keyword evidence="7" id="KW-0285">Flavoprotein</keyword>
<evidence type="ECO:0000313" key="12">
    <source>
        <dbReference type="Proteomes" id="UP000095287"/>
    </source>
</evidence>
<dbReference type="PROSITE" id="PS01064">
    <property type="entry name" value="PYRIDOX_OXIDASE"/>
    <property type="match status" value="1"/>
</dbReference>
<dbReference type="InterPro" id="IPR019576">
    <property type="entry name" value="Pyridoxamine_oxidase_dimer_C"/>
</dbReference>
<dbReference type="PANTHER" id="PTHR10851">
    <property type="entry name" value="PYRIDOXINE-5-PHOSPHATE OXIDASE"/>
    <property type="match status" value="1"/>
</dbReference>
<dbReference type="GO" id="GO:0004733">
    <property type="term" value="F:pyridoxamine phosphate oxidase activity"/>
    <property type="evidence" value="ECO:0007669"/>
    <property type="project" value="UniProtKB-EC"/>
</dbReference>
<dbReference type="SUPFAM" id="SSF50475">
    <property type="entry name" value="FMN-binding split barrel"/>
    <property type="match status" value="1"/>
</dbReference>